<evidence type="ECO:0000313" key="1">
    <source>
        <dbReference type="EMBL" id="MFD2614464.1"/>
    </source>
</evidence>
<name>A0ABW5PIW2_9BACL</name>
<dbReference type="Proteomes" id="UP001597541">
    <property type="component" value="Unassembled WGS sequence"/>
</dbReference>
<dbReference type="EMBL" id="JBHUME010000012">
    <property type="protein sequence ID" value="MFD2614464.1"/>
    <property type="molecule type" value="Genomic_DNA"/>
</dbReference>
<reference evidence="2" key="1">
    <citation type="journal article" date="2019" name="Int. J. Syst. Evol. Microbiol.">
        <title>The Global Catalogue of Microorganisms (GCM) 10K type strain sequencing project: providing services to taxonomists for standard genome sequencing and annotation.</title>
        <authorList>
            <consortium name="The Broad Institute Genomics Platform"/>
            <consortium name="The Broad Institute Genome Sequencing Center for Infectious Disease"/>
            <person name="Wu L."/>
            <person name="Ma J."/>
        </authorList>
    </citation>
    <scope>NUCLEOTIDE SEQUENCE [LARGE SCALE GENOMIC DNA]</scope>
    <source>
        <strain evidence="2">KCTC 3950</strain>
    </source>
</reference>
<evidence type="ECO:0000313" key="2">
    <source>
        <dbReference type="Proteomes" id="UP001597541"/>
    </source>
</evidence>
<accession>A0ABW5PIW2</accession>
<sequence>MATMSVYYEYFDGPLVPQWMVIKFGRLGVPWERNIIYVPVESPFTQHRAEDFEMDTINLSITLDKLVIHPERPGSFGIDIKSIQEELFKNYGSQLICEKIEMLIIQMADLEEILQMEARAIYPWEE</sequence>
<gene>
    <name evidence="1" type="ORF">ACFSUF_18795</name>
</gene>
<protein>
    <submittedName>
        <fullName evidence="1">Uncharacterized protein</fullName>
    </submittedName>
</protein>
<proteinExistence type="predicted"/>
<comment type="caution">
    <text evidence="1">The sequence shown here is derived from an EMBL/GenBank/DDBJ whole genome shotgun (WGS) entry which is preliminary data.</text>
</comment>
<keyword evidence="2" id="KW-1185">Reference proteome</keyword>
<organism evidence="1 2">
    <name type="scientific">Paenibacillus gansuensis</name>
    <dbReference type="NCBI Taxonomy" id="306542"/>
    <lineage>
        <taxon>Bacteria</taxon>
        <taxon>Bacillati</taxon>
        <taxon>Bacillota</taxon>
        <taxon>Bacilli</taxon>
        <taxon>Bacillales</taxon>
        <taxon>Paenibacillaceae</taxon>
        <taxon>Paenibacillus</taxon>
    </lineage>
</organism>
<dbReference type="RefSeq" id="WP_377605360.1">
    <property type="nucleotide sequence ID" value="NZ_JBHUME010000012.1"/>
</dbReference>